<accession>A0A1B6DZ09</accession>
<evidence type="ECO:0008006" key="4">
    <source>
        <dbReference type="Google" id="ProtNLM"/>
    </source>
</evidence>
<sequence>MKYLQVCTVLAALVVMATSEAPYPASGRKPSGRRLILPARQQSQRVYGAPPAEYGAPQPSSTTEPTTTEMATEPPTTEQPEVEQGTSGTEGQSEQLKNADSGLYYVLLPDGRLQKVEYATAPIAEQNGNYKERPQDGPQQVKGAVADTGLYYVLLPDGKLQRVEYMSSPINGQSARYVQQPQPINGFIANIQYTDVEPITGPVYAYNPAPLVRIF</sequence>
<feature type="region of interest" description="Disordered" evidence="1">
    <location>
        <begin position="22"/>
        <end position="95"/>
    </location>
</feature>
<reference evidence="3" key="1">
    <citation type="submission" date="2015-12" db="EMBL/GenBank/DDBJ databases">
        <title>De novo transcriptome assembly of four potential Pierce s Disease insect vectors from Arizona vineyards.</title>
        <authorList>
            <person name="Tassone E.E."/>
        </authorList>
    </citation>
    <scope>NUCLEOTIDE SEQUENCE</scope>
</reference>
<keyword evidence="2" id="KW-0732">Signal</keyword>
<feature type="non-terminal residue" evidence="3">
    <location>
        <position position="215"/>
    </location>
</feature>
<evidence type="ECO:0000256" key="2">
    <source>
        <dbReference type="SAM" id="SignalP"/>
    </source>
</evidence>
<feature type="signal peptide" evidence="2">
    <location>
        <begin position="1"/>
        <end position="19"/>
    </location>
</feature>
<name>A0A1B6DZ09_9HEMI</name>
<proteinExistence type="predicted"/>
<dbReference type="AlphaFoldDB" id="A0A1B6DZ09"/>
<evidence type="ECO:0000313" key="3">
    <source>
        <dbReference type="EMBL" id="JAS30889.1"/>
    </source>
</evidence>
<feature type="chain" id="PRO_5008581650" description="DUF4794 domain-containing protein" evidence="2">
    <location>
        <begin position="20"/>
        <end position="215"/>
    </location>
</feature>
<protein>
    <recommendedName>
        <fullName evidence="4">DUF4794 domain-containing protein</fullName>
    </recommendedName>
</protein>
<organism evidence="3">
    <name type="scientific">Clastoptera arizonana</name>
    <name type="common">Arizona spittle bug</name>
    <dbReference type="NCBI Taxonomy" id="38151"/>
    <lineage>
        <taxon>Eukaryota</taxon>
        <taxon>Metazoa</taxon>
        <taxon>Ecdysozoa</taxon>
        <taxon>Arthropoda</taxon>
        <taxon>Hexapoda</taxon>
        <taxon>Insecta</taxon>
        <taxon>Pterygota</taxon>
        <taxon>Neoptera</taxon>
        <taxon>Paraneoptera</taxon>
        <taxon>Hemiptera</taxon>
        <taxon>Auchenorrhyncha</taxon>
        <taxon>Cercopoidea</taxon>
        <taxon>Clastopteridae</taxon>
        <taxon>Clastoptera</taxon>
    </lineage>
</organism>
<evidence type="ECO:0000256" key="1">
    <source>
        <dbReference type="SAM" id="MobiDB-lite"/>
    </source>
</evidence>
<feature type="compositionally biased region" description="Low complexity" evidence="1">
    <location>
        <begin position="57"/>
        <end position="86"/>
    </location>
</feature>
<gene>
    <name evidence="3" type="ORF">g.44703</name>
</gene>
<dbReference type="EMBL" id="GEDC01006409">
    <property type="protein sequence ID" value="JAS30889.1"/>
    <property type="molecule type" value="Transcribed_RNA"/>
</dbReference>